<keyword evidence="4" id="KW-0812">Transmembrane</keyword>
<dbReference type="Proteomes" id="UP000748308">
    <property type="component" value="Unassembled WGS sequence"/>
</dbReference>
<keyword evidence="5" id="KW-0732">Signal</keyword>
<evidence type="ECO:0000256" key="2">
    <source>
        <dbReference type="PIRSR" id="PIRSR603782-1"/>
    </source>
</evidence>
<organism evidence="6 7">
    <name type="scientific">Eiseniibacteriota bacterium</name>
    <dbReference type="NCBI Taxonomy" id="2212470"/>
    <lineage>
        <taxon>Bacteria</taxon>
        <taxon>Candidatus Eiseniibacteriota</taxon>
    </lineage>
</organism>
<name>A0A937X6P6_UNCEI</name>
<feature type="chain" id="PRO_5037803826" evidence="5">
    <location>
        <begin position="19"/>
        <end position="277"/>
    </location>
</feature>
<feature type="binding site" evidence="2">
    <location>
        <position position="94"/>
    </location>
    <ligand>
        <name>Cu cation</name>
        <dbReference type="ChEBI" id="CHEBI:23378"/>
    </ligand>
</feature>
<dbReference type="InterPro" id="IPR003782">
    <property type="entry name" value="SCO1/SenC"/>
</dbReference>
<keyword evidence="2" id="KW-0479">Metal-binding</keyword>
<dbReference type="PANTHER" id="PTHR12151">
    <property type="entry name" value="ELECTRON TRANSPORT PROTIN SCO1/SENC FAMILY MEMBER"/>
    <property type="match status" value="1"/>
</dbReference>
<sequence length="277" mass="29591">MLPALVGALLFFAAPSGAQPAGGDSTAGAMPSPSPVALAPSSATTEVGVDEHLGLALPLDLAFHDETGRPVPLREIIDRPTILTLVYYRCPGICSPLLSGLVDTLDRLDLVPGTDYEVLTISFDPSETPDLAARKRANHLAAFSKPFPAPAWTCMTGDSASIAALTDAVGFRYQRAGKDFTHPGVLTILTPDGRIARYLYGISFLPFDLKLALVEAARGKTGPSINRLLYYCFSYDPDGQKYVFSIVKVAGVVILFFAAIFVLYLVVTGRRARRGDA</sequence>
<evidence type="ECO:0000256" key="1">
    <source>
        <dbReference type="ARBA" id="ARBA00010996"/>
    </source>
</evidence>
<reference evidence="6" key="1">
    <citation type="submission" date="2019-03" db="EMBL/GenBank/DDBJ databases">
        <title>Lake Tanganyika Metagenome-Assembled Genomes (MAGs).</title>
        <authorList>
            <person name="Tran P."/>
        </authorList>
    </citation>
    <scope>NUCLEOTIDE SEQUENCE</scope>
    <source>
        <strain evidence="6">M_DeepCast_400m_m2_100</strain>
    </source>
</reference>
<dbReference type="CDD" id="cd02968">
    <property type="entry name" value="SCO"/>
    <property type="match status" value="1"/>
</dbReference>
<keyword evidence="3" id="KW-1015">Disulfide bond</keyword>
<feature type="disulfide bond" description="Redox-active" evidence="3">
    <location>
        <begin position="90"/>
        <end position="94"/>
    </location>
</feature>
<gene>
    <name evidence="6" type="ORF">FJY75_02355</name>
</gene>
<dbReference type="Pfam" id="PF02630">
    <property type="entry name" value="SCO1-SenC"/>
    <property type="match status" value="1"/>
</dbReference>
<feature type="transmembrane region" description="Helical" evidence="4">
    <location>
        <begin position="242"/>
        <end position="267"/>
    </location>
</feature>
<evidence type="ECO:0000313" key="7">
    <source>
        <dbReference type="Proteomes" id="UP000748308"/>
    </source>
</evidence>
<dbReference type="AlphaFoldDB" id="A0A937X6P6"/>
<feature type="binding site" evidence="2">
    <location>
        <position position="90"/>
    </location>
    <ligand>
        <name>Cu cation</name>
        <dbReference type="ChEBI" id="CHEBI:23378"/>
    </ligand>
</feature>
<feature type="signal peptide" evidence="5">
    <location>
        <begin position="1"/>
        <end position="18"/>
    </location>
</feature>
<keyword evidence="2" id="KW-0186">Copper</keyword>
<evidence type="ECO:0000256" key="5">
    <source>
        <dbReference type="SAM" id="SignalP"/>
    </source>
</evidence>
<dbReference type="PANTHER" id="PTHR12151:SF8">
    <property type="entry name" value="THIOREDOXIN DOMAIN-CONTAINING PROTEIN"/>
    <property type="match status" value="1"/>
</dbReference>
<dbReference type="EMBL" id="VGIY01000031">
    <property type="protein sequence ID" value="MBM3316671.1"/>
    <property type="molecule type" value="Genomic_DNA"/>
</dbReference>
<evidence type="ECO:0000313" key="6">
    <source>
        <dbReference type="EMBL" id="MBM3316671.1"/>
    </source>
</evidence>
<keyword evidence="4" id="KW-0472">Membrane</keyword>
<evidence type="ECO:0000256" key="3">
    <source>
        <dbReference type="PIRSR" id="PIRSR603782-2"/>
    </source>
</evidence>
<evidence type="ECO:0000256" key="4">
    <source>
        <dbReference type="SAM" id="Phobius"/>
    </source>
</evidence>
<dbReference type="Gene3D" id="3.40.30.10">
    <property type="entry name" value="Glutaredoxin"/>
    <property type="match status" value="1"/>
</dbReference>
<proteinExistence type="inferred from homology"/>
<comment type="similarity">
    <text evidence="1">Belongs to the SCO1/2 family.</text>
</comment>
<comment type="caution">
    <text evidence="6">The sequence shown here is derived from an EMBL/GenBank/DDBJ whole genome shotgun (WGS) entry which is preliminary data.</text>
</comment>
<dbReference type="InterPro" id="IPR036249">
    <property type="entry name" value="Thioredoxin-like_sf"/>
</dbReference>
<protein>
    <submittedName>
        <fullName evidence="6">SCO family protein</fullName>
    </submittedName>
</protein>
<keyword evidence="4" id="KW-1133">Transmembrane helix</keyword>
<dbReference type="GO" id="GO:0046872">
    <property type="term" value="F:metal ion binding"/>
    <property type="evidence" value="ECO:0007669"/>
    <property type="project" value="UniProtKB-KW"/>
</dbReference>
<dbReference type="SUPFAM" id="SSF52833">
    <property type="entry name" value="Thioredoxin-like"/>
    <property type="match status" value="1"/>
</dbReference>
<accession>A0A937X6P6</accession>